<dbReference type="InterPro" id="IPR005122">
    <property type="entry name" value="Uracil-DNA_glycosylase-like"/>
</dbReference>
<dbReference type="CDD" id="cd10035">
    <property type="entry name" value="UDG_like"/>
    <property type="match status" value="1"/>
</dbReference>
<dbReference type="EMBL" id="JACCFM010000001">
    <property type="protein sequence ID" value="NYJ21215.1"/>
    <property type="molecule type" value="Genomic_DNA"/>
</dbReference>
<dbReference type="InterPro" id="IPR036895">
    <property type="entry name" value="Uracil-DNA_glycosylase-like_sf"/>
</dbReference>
<evidence type="ECO:0000313" key="3">
    <source>
        <dbReference type="Proteomes" id="UP000537260"/>
    </source>
</evidence>
<reference evidence="2 3" key="1">
    <citation type="submission" date="2020-07" db="EMBL/GenBank/DDBJ databases">
        <title>Sequencing the genomes of 1000 actinobacteria strains.</title>
        <authorList>
            <person name="Klenk H.-P."/>
        </authorList>
    </citation>
    <scope>NUCLEOTIDE SEQUENCE [LARGE SCALE GENOMIC DNA]</scope>
    <source>
        <strain evidence="2 3">LI1</strain>
    </source>
</reference>
<dbReference type="Gene3D" id="3.40.470.10">
    <property type="entry name" value="Uracil-DNA glycosylase-like domain"/>
    <property type="match status" value="1"/>
</dbReference>
<sequence length="227" mass="24572">MPRALGSADAIAAFVARLAAVPVRANAVNQFDETRPENAVRRRNLELYLLEMAHRAPRVLLVGEAPSYRGMRITGVPFTNRVLLQNGVSAFGLLGPGKGYVEPPDFPRVALEPTASVLWQVLAELGFLPLLWSAFPLHPFRAGNPLTNRLPASAEIAVGRPLWQELAELFSITRVVAVGNVGYRSVVTVYPEVVKVRHPSHGGKVAFRNGLADLLAAGIDDVAVDSR</sequence>
<feature type="domain" description="Uracil-DNA glycosylase-like" evidence="1">
    <location>
        <begin position="56"/>
        <end position="201"/>
    </location>
</feature>
<keyword evidence="3" id="KW-1185">Reference proteome</keyword>
<dbReference type="Pfam" id="PF03167">
    <property type="entry name" value="UDG"/>
    <property type="match status" value="1"/>
</dbReference>
<accession>A0A7Z0J780</accession>
<comment type="caution">
    <text evidence="2">The sequence shown here is derived from an EMBL/GenBank/DDBJ whole genome shotgun (WGS) entry which is preliminary data.</text>
</comment>
<dbReference type="Proteomes" id="UP000537260">
    <property type="component" value="Unassembled WGS sequence"/>
</dbReference>
<dbReference type="SUPFAM" id="SSF52141">
    <property type="entry name" value="Uracil-DNA glycosylase-like"/>
    <property type="match status" value="1"/>
</dbReference>
<organism evidence="2 3">
    <name type="scientific">Glaciibacter psychrotolerans</name>
    <dbReference type="NCBI Taxonomy" id="670054"/>
    <lineage>
        <taxon>Bacteria</taxon>
        <taxon>Bacillati</taxon>
        <taxon>Actinomycetota</taxon>
        <taxon>Actinomycetes</taxon>
        <taxon>Micrococcales</taxon>
        <taxon>Microbacteriaceae</taxon>
        <taxon>Glaciibacter</taxon>
    </lineage>
</organism>
<name>A0A7Z0J780_9MICO</name>
<dbReference type="AlphaFoldDB" id="A0A7Z0J780"/>
<evidence type="ECO:0000313" key="2">
    <source>
        <dbReference type="EMBL" id="NYJ21215.1"/>
    </source>
</evidence>
<evidence type="ECO:0000259" key="1">
    <source>
        <dbReference type="Pfam" id="PF03167"/>
    </source>
</evidence>
<proteinExistence type="predicted"/>
<protein>
    <submittedName>
        <fullName evidence="2">Uracil-DNA glycosylase</fullName>
    </submittedName>
</protein>
<dbReference type="RefSeq" id="WP_343062616.1">
    <property type="nucleotide sequence ID" value="NZ_JACCFM010000001.1"/>
</dbReference>
<gene>
    <name evidence="2" type="ORF">HNR05_003006</name>
</gene>